<evidence type="ECO:0000256" key="3">
    <source>
        <dbReference type="ARBA" id="ARBA00022449"/>
    </source>
</evidence>
<dbReference type="Pfam" id="PF00999">
    <property type="entry name" value="Na_H_Exchanger"/>
    <property type="match status" value="1"/>
</dbReference>
<reference evidence="11 12" key="1">
    <citation type="submission" date="2024-02" db="EMBL/GenBank/DDBJ databases">
        <authorList>
            <person name="Chen Y."/>
            <person name="Shah S."/>
            <person name="Dougan E. K."/>
            <person name="Thang M."/>
            <person name="Chan C."/>
        </authorList>
    </citation>
    <scope>NUCLEOTIDE SEQUENCE [LARGE SCALE GENOMIC DNA]</scope>
</reference>
<comment type="subcellular location">
    <subcellularLocation>
        <location evidence="1">Cell membrane</location>
        <topology evidence="1">Multi-pass membrane protein</topology>
    </subcellularLocation>
</comment>
<comment type="caution">
    <text evidence="11">The sequence shown here is derived from an EMBL/GenBank/DDBJ whole genome shotgun (WGS) entry which is preliminary data.</text>
</comment>
<feature type="transmembrane region" description="Helical" evidence="9">
    <location>
        <begin position="6"/>
        <end position="26"/>
    </location>
</feature>
<feature type="domain" description="Cation/H+ exchanger transmembrane" evidence="10">
    <location>
        <begin position="15"/>
        <end position="397"/>
    </location>
</feature>
<evidence type="ECO:0000259" key="10">
    <source>
        <dbReference type="Pfam" id="PF00999"/>
    </source>
</evidence>
<evidence type="ECO:0000256" key="8">
    <source>
        <dbReference type="ARBA" id="ARBA00023136"/>
    </source>
</evidence>
<evidence type="ECO:0000256" key="9">
    <source>
        <dbReference type="SAM" id="Phobius"/>
    </source>
</evidence>
<feature type="transmembrane region" description="Helical" evidence="9">
    <location>
        <begin position="297"/>
        <end position="319"/>
    </location>
</feature>
<keyword evidence="6 9" id="KW-1133">Transmembrane helix</keyword>
<feature type="transmembrane region" description="Helical" evidence="9">
    <location>
        <begin position="38"/>
        <end position="56"/>
    </location>
</feature>
<feature type="transmembrane region" description="Helical" evidence="9">
    <location>
        <begin position="198"/>
        <end position="221"/>
    </location>
</feature>
<protein>
    <submittedName>
        <fullName evidence="11">Na(+)/H(+) antiporter</fullName>
    </submittedName>
</protein>
<dbReference type="EMBL" id="CAXAMM010019358">
    <property type="protein sequence ID" value="CAK9045517.1"/>
    <property type="molecule type" value="Genomic_DNA"/>
</dbReference>
<feature type="transmembrane region" description="Helical" evidence="9">
    <location>
        <begin position="802"/>
        <end position="819"/>
    </location>
</feature>
<dbReference type="PANTHER" id="PTHR32507">
    <property type="entry name" value="NA(+)/H(+) ANTIPORTER 1"/>
    <property type="match status" value="1"/>
</dbReference>
<evidence type="ECO:0000256" key="5">
    <source>
        <dbReference type="ARBA" id="ARBA00022692"/>
    </source>
</evidence>
<keyword evidence="2" id="KW-0813">Transport</keyword>
<evidence type="ECO:0000256" key="1">
    <source>
        <dbReference type="ARBA" id="ARBA00004651"/>
    </source>
</evidence>
<keyword evidence="3" id="KW-0050">Antiport</keyword>
<gene>
    <name evidence="11" type="ORF">SCF082_LOCUS25718</name>
</gene>
<feature type="transmembrane region" description="Helical" evidence="9">
    <location>
        <begin position="325"/>
        <end position="344"/>
    </location>
</feature>
<feature type="transmembrane region" description="Helical" evidence="9">
    <location>
        <begin position="607"/>
        <end position="630"/>
    </location>
</feature>
<organism evidence="11 12">
    <name type="scientific">Durusdinium trenchii</name>
    <dbReference type="NCBI Taxonomy" id="1381693"/>
    <lineage>
        <taxon>Eukaryota</taxon>
        <taxon>Sar</taxon>
        <taxon>Alveolata</taxon>
        <taxon>Dinophyceae</taxon>
        <taxon>Suessiales</taxon>
        <taxon>Symbiodiniaceae</taxon>
        <taxon>Durusdinium</taxon>
    </lineage>
</organism>
<keyword evidence="8 9" id="KW-0472">Membrane</keyword>
<feature type="transmembrane region" description="Helical" evidence="9">
    <location>
        <begin position="91"/>
        <end position="117"/>
    </location>
</feature>
<feature type="transmembrane region" description="Helical" evidence="9">
    <location>
        <begin position="356"/>
        <end position="380"/>
    </location>
</feature>
<dbReference type="PANTHER" id="PTHR32507:SF8">
    <property type="entry name" value="CNH1P"/>
    <property type="match status" value="1"/>
</dbReference>
<evidence type="ECO:0000256" key="6">
    <source>
        <dbReference type="ARBA" id="ARBA00022989"/>
    </source>
</evidence>
<dbReference type="Gene3D" id="2.60.120.260">
    <property type="entry name" value="Galactose-binding domain-like"/>
    <property type="match status" value="1"/>
</dbReference>
<sequence>MISEHTQWFLVVGILLVSLASIRPFLKRFWITVPQLQLLCGLAIGPLALNLVSLDWTKDAKLLEVVAEVAVIISLYATGVKMREPLLSKTWIPPLILASFTMVATILMMTVTGILWMDLSLSAALLLGAVLAPTDPVLADEVQVEHAGDDHPLRRTLTGEAGFNDGTAFPFVLLAIGLSDPQLHALGENFWRWIAIDLVWKIVGGLVIGWCSGQLLGRLTLWFQHKESEEHGIDEIRSLGFIALTYGCALFLNTYAFLAVFAAAVGLRHVELQAAKGDGNERDADDLLREQSDVASALESLIQVLLVVVVGVLLSTTPLLNWKTWLFALVAIIIIRPLAVLLTLHTNMLSLRYKLLCAWFGIRGIGTLFYLAHAIVLGAASSLPEELSVVSACAVALELSFITQYCNEQISTVDASTDTRMLQNISNSLMTDEPAFLDDALFLRRRTDNNLCPELEGISELSQEWLRPNRVSISEAAVVVAAVREDLYPGAASLLTGLGWTALGETITLGYVDGVADIPLYAGFVPAGPVALLGEGVNDLSTVSIHPPPSHYFFFQDPAAFEPETLALLQTVAVPEPSSIVLVFSAVISVLVVGCRRKCRKGISQPITTGVVIFTFLSVTFAHSAVAAPINGDFETDNVSGVDGWTPVLTGANSTIEQSSANPNGGSLHAEAYLISPSAQTGTAGMKQTNFSVVGGADYTLEVYARLPDGEVMQPNAPSYAGTSFVTAILWYNAGNFSLGQSYLFLTTELTDSYQLFDLAATAPATAVTADIMIYLQSGGIGGIEQTVWIDDVSFTAVPEPSGLLLVVSAACVLAFTRLRRR</sequence>
<dbReference type="Gene3D" id="1.20.1530.20">
    <property type="match status" value="1"/>
</dbReference>
<feature type="transmembrane region" description="Helical" evidence="9">
    <location>
        <begin position="578"/>
        <end position="595"/>
    </location>
</feature>
<dbReference type="InterPro" id="IPR038770">
    <property type="entry name" value="Na+/solute_symporter_sf"/>
</dbReference>
<keyword evidence="4" id="KW-1003">Cell membrane</keyword>
<name>A0ABP0M479_9DINO</name>
<evidence type="ECO:0000256" key="4">
    <source>
        <dbReference type="ARBA" id="ARBA00022475"/>
    </source>
</evidence>
<proteinExistence type="predicted"/>
<keyword evidence="12" id="KW-1185">Reference proteome</keyword>
<accession>A0ABP0M479</accession>
<evidence type="ECO:0000256" key="7">
    <source>
        <dbReference type="ARBA" id="ARBA00023065"/>
    </source>
</evidence>
<dbReference type="InterPro" id="IPR006153">
    <property type="entry name" value="Cation/H_exchanger_TM"/>
</dbReference>
<keyword evidence="7" id="KW-0406">Ion transport</keyword>
<feature type="transmembrane region" description="Helical" evidence="9">
    <location>
        <begin position="62"/>
        <end position="79"/>
    </location>
</feature>
<evidence type="ECO:0000256" key="2">
    <source>
        <dbReference type="ARBA" id="ARBA00022448"/>
    </source>
</evidence>
<keyword evidence="5 9" id="KW-0812">Transmembrane</keyword>
<evidence type="ECO:0000313" key="12">
    <source>
        <dbReference type="Proteomes" id="UP001642464"/>
    </source>
</evidence>
<dbReference type="Proteomes" id="UP001642464">
    <property type="component" value="Unassembled WGS sequence"/>
</dbReference>
<evidence type="ECO:0000313" key="11">
    <source>
        <dbReference type="EMBL" id="CAK9045517.1"/>
    </source>
</evidence>
<feature type="transmembrane region" description="Helical" evidence="9">
    <location>
        <begin position="241"/>
        <end position="267"/>
    </location>
</feature>